<organism evidence="1 2">
    <name type="scientific">Xylaria curta</name>
    <dbReference type="NCBI Taxonomy" id="42375"/>
    <lineage>
        <taxon>Eukaryota</taxon>
        <taxon>Fungi</taxon>
        <taxon>Dikarya</taxon>
        <taxon>Ascomycota</taxon>
        <taxon>Pezizomycotina</taxon>
        <taxon>Sordariomycetes</taxon>
        <taxon>Xylariomycetidae</taxon>
        <taxon>Xylariales</taxon>
        <taxon>Xylariaceae</taxon>
        <taxon>Xylaria</taxon>
    </lineage>
</organism>
<reference evidence="1" key="1">
    <citation type="submission" date="2022-10" db="EMBL/GenBank/DDBJ databases">
        <title>Genome Sequence of Xylaria curta.</title>
        <authorList>
            <person name="Buettner E."/>
        </authorList>
    </citation>
    <scope>NUCLEOTIDE SEQUENCE</scope>
    <source>
        <strain evidence="1">Babe10</strain>
    </source>
</reference>
<comment type="caution">
    <text evidence="1">The sequence shown here is derived from an EMBL/GenBank/DDBJ whole genome shotgun (WGS) entry which is preliminary data.</text>
</comment>
<dbReference type="Proteomes" id="UP001143856">
    <property type="component" value="Unassembled WGS sequence"/>
</dbReference>
<keyword evidence="2" id="KW-1185">Reference proteome</keyword>
<proteinExistence type="predicted"/>
<evidence type="ECO:0000313" key="1">
    <source>
        <dbReference type="EMBL" id="KAJ2989344.1"/>
    </source>
</evidence>
<dbReference type="EMBL" id="JAPDGR010000539">
    <property type="protein sequence ID" value="KAJ2989344.1"/>
    <property type="molecule type" value="Genomic_DNA"/>
</dbReference>
<sequence>MHHSPSVFLDRTLPREIRFLAIIQLKNGLDVCWRAHTVKNALQPPEKQRIRSNLFRGSIEEPDPQLALHNALAIAKIVRADYPSEWPDAIDSLVAQLRARRDDDQSLAGALLILLRIVKELGTARLLRSQKALQAATPELVGVLGEIYNAKTTLWSSFMASGQGDERNAVAAMANSLIAFKILRRLLIAGYEVPHRDEVARQIWAYSQSQLGQLLPIVDDKYPALGKHLLQFTKLHIDMADSHPASFAALPGSAELCPALIGTSSPGFPRGLANQQEFAKAAPRVIKYRSKEVAQEQQEALSAIKSQLFSDEFVKHVAQIIITHLLIFRKADMDAWEGKKPRKGNGEQPRKRAKEMPTSGKPIAWPILRQLKTPQASIVVKEAVYTVMGLSAPIVVSTFDFDNLLKTIIANDAVQAIPMCQILRRRIAILLSQLISVQTSDDVRPLIYQVFRHFLNPDDPHNDIVVRITAARQFQRVVDEFGFNETVFLPHAPYVLRELVRLVLAVELDETRLAIAETMRTLISRMGVTVTQSSDLIMEALPDIWKSAGDSGYMMKQAVLATLVSLVVAMRTESHRYYHLILPLIAEATHEGAEAYTYLIEEALELWVHVLRQSQSPLSPDLLNLASAAVKQLADQTEHAHVFIAIVDSYVTLAPQTLLEDHYRQPLLKSLLASLETKSRDQLVLTTALIGRLFRSSHQLGGDPGFQLLMRDAMDVGFLRYIFEGIRNAYEAHQTTGPKKTQSRLPSYSLACYFCILSHIAVIDPSTFVALLEILGPVDVVWNWLSAEWFSIFDTTGDIDRLKLNLLGLTRLLELPHPMAGLVLGKLQDYLVMWTSVILSLWDQDAPGYDALCSQEGNEDTVSSEWDTPKDAVERELYKADPIRSVASYAFVKERLEGLARTVGEQTFQEWLGNVDKEILTGFQNIENGPSTP</sequence>
<protein>
    <submittedName>
        <fullName evidence="1">Uncharacterized protein</fullName>
    </submittedName>
</protein>
<evidence type="ECO:0000313" key="2">
    <source>
        <dbReference type="Proteomes" id="UP001143856"/>
    </source>
</evidence>
<accession>A0ACC1PAL2</accession>
<name>A0ACC1PAL2_9PEZI</name>
<gene>
    <name evidence="1" type="ORF">NUW58_g3512</name>
</gene>